<proteinExistence type="predicted"/>
<evidence type="ECO:0000313" key="3">
    <source>
        <dbReference type="Proteomes" id="UP001497480"/>
    </source>
</evidence>
<dbReference type="Proteomes" id="UP001497480">
    <property type="component" value="Unassembled WGS sequence"/>
</dbReference>
<organism evidence="2 3">
    <name type="scientific">Lupinus luteus</name>
    <name type="common">European yellow lupine</name>
    <dbReference type="NCBI Taxonomy" id="3873"/>
    <lineage>
        <taxon>Eukaryota</taxon>
        <taxon>Viridiplantae</taxon>
        <taxon>Streptophyta</taxon>
        <taxon>Embryophyta</taxon>
        <taxon>Tracheophyta</taxon>
        <taxon>Spermatophyta</taxon>
        <taxon>Magnoliopsida</taxon>
        <taxon>eudicotyledons</taxon>
        <taxon>Gunneridae</taxon>
        <taxon>Pentapetalae</taxon>
        <taxon>rosids</taxon>
        <taxon>fabids</taxon>
        <taxon>Fabales</taxon>
        <taxon>Fabaceae</taxon>
        <taxon>Papilionoideae</taxon>
        <taxon>50 kb inversion clade</taxon>
        <taxon>genistoids sensu lato</taxon>
        <taxon>core genistoids</taxon>
        <taxon>Genisteae</taxon>
        <taxon>Lupinus</taxon>
    </lineage>
</organism>
<evidence type="ECO:0000313" key="2">
    <source>
        <dbReference type="EMBL" id="CAL0318740.1"/>
    </source>
</evidence>
<accession>A0AAV1XAH9</accession>
<keyword evidence="3" id="KW-1185">Reference proteome</keyword>
<comment type="caution">
    <text evidence="2">The sequence shown here is derived from an EMBL/GenBank/DDBJ whole genome shotgun (WGS) entry which is preliminary data.</text>
</comment>
<dbReference type="EMBL" id="CAXHTB010000013">
    <property type="protein sequence ID" value="CAL0318740.1"/>
    <property type="molecule type" value="Genomic_DNA"/>
</dbReference>
<gene>
    <name evidence="2" type="ORF">LLUT_LOCUS19800</name>
</gene>
<sequence length="169" mass="18841">MLFEEPRFSVNLSSNNYDTRQRGRERGLRGSSCGRSNVQGRFGTYARGRGQKICTYCQKTGHIMDACYKKHGFPQSYSINSSNVNCYLGADPLNDEAKETVQTRFKEEKPDSGSLCTPSQHNALKNLIQESLNQGIHNTNQISSTKISMPTFDHSKSGKPLTILSNIGK</sequence>
<protein>
    <submittedName>
        <fullName evidence="2">Uncharacterized protein</fullName>
    </submittedName>
</protein>
<name>A0AAV1XAH9_LUPLU</name>
<dbReference type="AlphaFoldDB" id="A0AAV1XAH9"/>
<reference evidence="2 3" key="1">
    <citation type="submission" date="2024-03" db="EMBL/GenBank/DDBJ databases">
        <authorList>
            <person name="Martinez-Hernandez J."/>
        </authorList>
    </citation>
    <scope>NUCLEOTIDE SEQUENCE [LARGE SCALE GENOMIC DNA]</scope>
</reference>
<feature type="compositionally biased region" description="Basic and acidic residues" evidence="1">
    <location>
        <begin position="19"/>
        <end position="28"/>
    </location>
</feature>
<evidence type="ECO:0000256" key="1">
    <source>
        <dbReference type="SAM" id="MobiDB-lite"/>
    </source>
</evidence>
<feature type="region of interest" description="Disordered" evidence="1">
    <location>
        <begin position="13"/>
        <end position="33"/>
    </location>
</feature>